<proteinExistence type="predicted"/>
<sequence length="109" mass="12120">MLKINIYDSPGFIKKSLYWNARGPAYSTRSETEHSASNLSEVFSSFRYEARVGIRDWYAGRNRSLVLLNIAVMPLVISSSNSSSVYSSSSSWTSSLYSSSAFSLLLILS</sequence>
<dbReference type="AlphaFoldDB" id="A0A9P8TGF6"/>
<reference evidence="1" key="2">
    <citation type="submission" date="2021-01" db="EMBL/GenBank/DDBJ databases">
        <authorList>
            <person name="Schikora-Tamarit M.A."/>
        </authorList>
    </citation>
    <scope>NUCLEOTIDE SEQUENCE</scope>
    <source>
        <strain evidence="1">NCAIM Y.01608</strain>
    </source>
</reference>
<gene>
    <name evidence="1" type="ORF">OGATHE_000344</name>
</gene>
<name>A0A9P8TGF6_9ASCO</name>
<evidence type="ECO:0000313" key="2">
    <source>
        <dbReference type="Proteomes" id="UP000788993"/>
    </source>
</evidence>
<dbReference type="EMBL" id="JAEUBD010000095">
    <property type="protein sequence ID" value="KAH3677690.1"/>
    <property type="molecule type" value="Genomic_DNA"/>
</dbReference>
<reference evidence="1" key="1">
    <citation type="journal article" date="2021" name="Open Biol.">
        <title>Shared evolutionary footprints suggest mitochondrial oxidative damage underlies multiple complex I losses in fungi.</title>
        <authorList>
            <person name="Schikora-Tamarit M.A."/>
            <person name="Marcet-Houben M."/>
            <person name="Nosek J."/>
            <person name="Gabaldon T."/>
        </authorList>
    </citation>
    <scope>NUCLEOTIDE SEQUENCE</scope>
    <source>
        <strain evidence="1">NCAIM Y.01608</strain>
    </source>
</reference>
<protein>
    <submittedName>
        <fullName evidence="1">Uncharacterized protein</fullName>
    </submittedName>
</protein>
<keyword evidence="2" id="KW-1185">Reference proteome</keyword>
<organism evidence="1 2">
    <name type="scientific">Ogataea polymorpha</name>
    <dbReference type="NCBI Taxonomy" id="460523"/>
    <lineage>
        <taxon>Eukaryota</taxon>
        <taxon>Fungi</taxon>
        <taxon>Dikarya</taxon>
        <taxon>Ascomycota</taxon>
        <taxon>Saccharomycotina</taxon>
        <taxon>Pichiomycetes</taxon>
        <taxon>Pichiales</taxon>
        <taxon>Pichiaceae</taxon>
        <taxon>Ogataea</taxon>
    </lineage>
</organism>
<dbReference type="Proteomes" id="UP000788993">
    <property type="component" value="Unassembled WGS sequence"/>
</dbReference>
<comment type="caution">
    <text evidence="1">The sequence shown here is derived from an EMBL/GenBank/DDBJ whole genome shotgun (WGS) entry which is preliminary data.</text>
</comment>
<accession>A0A9P8TGF6</accession>
<evidence type="ECO:0000313" key="1">
    <source>
        <dbReference type="EMBL" id="KAH3677690.1"/>
    </source>
</evidence>